<gene>
    <name evidence="2" type="ORF">EBB54_09675</name>
</gene>
<dbReference type="RefSeq" id="WP_125127237.1">
    <property type="nucleotide sequence ID" value="NZ_RHJS01000002.1"/>
</dbReference>
<evidence type="ECO:0000313" key="2">
    <source>
        <dbReference type="EMBL" id="RRK31595.1"/>
    </source>
</evidence>
<dbReference type="InterPro" id="IPR027417">
    <property type="entry name" value="P-loop_NTPase"/>
</dbReference>
<keyword evidence="3" id="KW-1185">Reference proteome</keyword>
<dbReference type="CDD" id="cd02042">
    <property type="entry name" value="ParAB_family"/>
    <property type="match status" value="1"/>
</dbReference>
<name>A0A426DFQ7_9FIRM</name>
<dbReference type="InterPro" id="IPR050678">
    <property type="entry name" value="DNA_Partitioning_ATPase"/>
</dbReference>
<dbReference type="InterPro" id="IPR025669">
    <property type="entry name" value="AAA_dom"/>
</dbReference>
<dbReference type="AlphaFoldDB" id="A0A426DFQ7"/>
<proteinExistence type="predicted"/>
<dbReference type="SUPFAM" id="SSF52540">
    <property type="entry name" value="P-loop containing nucleoside triphosphate hydrolases"/>
    <property type="match status" value="1"/>
</dbReference>
<accession>A0A426DFQ7</accession>
<protein>
    <submittedName>
        <fullName evidence="2">ParA family protein</fullName>
    </submittedName>
</protein>
<dbReference type="PANTHER" id="PTHR13696">
    <property type="entry name" value="P-LOOP CONTAINING NUCLEOSIDE TRIPHOSPHATE HYDROLASE"/>
    <property type="match status" value="1"/>
</dbReference>
<comment type="caution">
    <text evidence="2">The sequence shown here is derived from an EMBL/GenBank/DDBJ whole genome shotgun (WGS) entry which is preliminary data.</text>
</comment>
<evidence type="ECO:0000313" key="3">
    <source>
        <dbReference type="Proteomes" id="UP000274920"/>
    </source>
</evidence>
<dbReference type="EMBL" id="RHJS01000002">
    <property type="protein sequence ID" value="RRK31595.1"/>
    <property type="molecule type" value="Genomic_DNA"/>
</dbReference>
<feature type="domain" description="AAA" evidence="1">
    <location>
        <begin position="1"/>
        <end position="190"/>
    </location>
</feature>
<dbReference type="Pfam" id="PF13614">
    <property type="entry name" value="AAA_31"/>
    <property type="match status" value="1"/>
</dbReference>
<dbReference type="Proteomes" id="UP000274920">
    <property type="component" value="Unassembled WGS sequence"/>
</dbReference>
<organism evidence="2 3">
    <name type="scientific">Schaedlerella arabinosiphila</name>
    <dbReference type="NCBI Taxonomy" id="2044587"/>
    <lineage>
        <taxon>Bacteria</taxon>
        <taxon>Bacillati</taxon>
        <taxon>Bacillota</taxon>
        <taxon>Clostridia</taxon>
        <taxon>Lachnospirales</taxon>
        <taxon>Lachnospiraceae</taxon>
        <taxon>Schaedlerella</taxon>
    </lineage>
</organism>
<reference evidence="2" key="1">
    <citation type="submission" date="2018-10" db="EMBL/GenBank/DDBJ databases">
        <title>Schaedlerella arabinophila gen. nov. sp. nov., isolated from the mouse intestinal tract and comparative analysis with the genome of the closely related altered Schaedler flora strain ASF502.</title>
        <authorList>
            <person name="Miyake S."/>
            <person name="Soh M."/>
            <person name="Seedorf H."/>
        </authorList>
    </citation>
    <scope>NUCLEOTIDE SEQUENCE [LARGE SCALE GENOMIC DNA]</scope>
    <source>
        <strain evidence="2">DSM 106076</strain>
    </source>
</reference>
<dbReference type="Gene3D" id="3.40.50.300">
    <property type="entry name" value="P-loop containing nucleotide triphosphate hydrolases"/>
    <property type="match status" value="1"/>
</dbReference>
<dbReference type="PANTHER" id="PTHR13696:SF52">
    <property type="entry name" value="PARA FAMILY PROTEIN CT_582"/>
    <property type="match status" value="1"/>
</dbReference>
<evidence type="ECO:0000259" key="1">
    <source>
        <dbReference type="Pfam" id="PF13614"/>
    </source>
</evidence>
<sequence length="274" mass="30762">MKTISLLNLKGGVAKSFSTVNIAYELWRRGYKVLLLDNDKQGNLSKAYQRYDPENIAPITNLLCGNWQNPKQLIQPTDYDGIDIVTANMSLFGAVWNLIKGETDNLAGKYKKFMEAIKPEEENTAENGSAAGYDYCIIDNPPDISLNVINALAVTDEVIVPVKIDEDALEGLDIVAEQIEDAKALNPSLQLRGVLVTAYQNTDGEKAGLEWLEKEWDNADSRLYRKYPVLGIIRYSRKVAENSFLRKPIYEYSPCCAAAQDYKRFVTNYTGKGR</sequence>